<protein>
    <recommendedName>
        <fullName evidence="4">DUF4367 domain-containing protein</fullName>
    </recommendedName>
</protein>
<accession>A0ABR7PBJ8</accession>
<dbReference type="RefSeq" id="WP_187558679.1">
    <property type="nucleotide sequence ID" value="NZ_JACRTP010000003.1"/>
</dbReference>
<gene>
    <name evidence="2" type="ORF">H8712_09310</name>
</gene>
<dbReference type="EMBL" id="JACRTP010000003">
    <property type="protein sequence ID" value="MBC8628812.1"/>
    <property type="molecule type" value="Genomic_DNA"/>
</dbReference>
<evidence type="ECO:0000256" key="1">
    <source>
        <dbReference type="SAM" id="Phobius"/>
    </source>
</evidence>
<keyword evidence="1" id="KW-0812">Transmembrane</keyword>
<organism evidence="2 3">
    <name type="scientific">Blautia stercoris</name>
    <dbReference type="NCBI Taxonomy" id="871664"/>
    <lineage>
        <taxon>Bacteria</taxon>
        <taxon>Bacillati</taxon>
        <taxon>Bacillota</taxon>
        <taxon>Clostridia</taxon>
        <taxon>Lachnospirales</taxon>
        <taxon>Lachnospiraceae</taxon>
        <taxon>Blautia</taxon>
    </lineage>
</organism>
<proteinExistence type="predicted"/>
<reference evidence="2 3" key="1">
    <citation type="submission" date="2020-08" db="EMBL/GenBank/DDBJ databases">
        <title>Genome public.</title>
        <authorList>
            <person name="Liu C."/>
            <person name="Sun Q."/>
        </authorList>
    </citation>
    <scope>NUCLEOTIDE SEQUENCE [LARGE SCALE GENOMIC DNA]</scope>
    <source>
        <strain evidence="2 3">3_YM_SP_D4_24.mj</strain>
    </source>
</reference>
<sequence length="264" mass="30371">MDCKEMKQKIDTELSTIVFTDSMKKKVLGNSKKRISHSMLRYAAIIALIFLIGGTTAFAGYYFLNKVNVNEITLPELDEMQIVEMEPLNAEVDKYGHIHKDFSDYAMLQSNLGIDLLESKYAIDQSYLQGSIETDQKDYAIIKMENYIIGDTNSYIYLEEEDRFQYEHGEVYYSPISLSMDLILSQKQLDQGWDTDYLGFYEYVESYTSKQGYKVNLIQDTTGGNVSEDYISEKCAVFVADGIRYTLCGRISMEMLKEIVDSME</sequence>
<feature type="transmembrane region" description="Helical" evidence="1">
    <location>
        <begin position="42"/>
        <end position="64"/>
    </location>
</feature>
<comment type="caution">
    <text evidence="2">The sequence shown here is derived from an EMBL/GenBank/DDBJ whole genome shotgun (WGS) entry which is preliminary data.</text>
</comment>
<evidence type="ECO:0000313" key="2">
    <source>
        <dbReference type="EMBL" id="MBC8628812.1"/>
    </source>
</evidence>
<evidence type="ECO:0000313" key="3">
    <source>
        <dbReference type="Proteomes" id="UP000661649"/>
    </source>
</evidence>
<name>A0ABR7PBJ8_9FIRM</name>
<keyword evidence="1" id="KW-1133">Transmembrane helix</keyword>
<dbReference type="Proteomes" id="UP000661649">
    <property type="component" value="Unassembled WGS sequence"/>
</dbReference>
<evidence type="ECO:0008006" key="4">
    <source>
        <dbReference type="Google" id="ProtNLM"/>
    </source>
</evidence>
<keyword evidence="3" id="KW-1185">Reference proteome</keyword>
<keyword evidence="1" id="KW-0472">Membrane</keyword>